<dbReference type="Proteomes" id="UP000640333">
    <property type="component" value="Unassembled WGS sequence"/>
</dbReference>
<dbReference type="EC" id="5.2.1.8" evidence="7"/>
<dbReference type="EMBL" id="JADEYS010000003">
    <property type="protein sequence ID" value="MBE9396498.1"/>
    <property type="molecule type" value="Genomic_DNA"/>
</dbReference>
<gene>
    <name evidence="10" type="ORF">IOQ59_04400</name>
</gene>
<sequence length="208" mass="22648">MSELKLETTEQKASYGIGRQMGDQLASNSFEGVDLNALSAGIRDSFNGEAMAIEVSEIQAAFDVINQRLQEEQQKQAEQFVKAGEEFLADNAKREGVVTLESGLQYEIVEAGEADGEKPVASSKVRTHYHGTFIDGKVFDSSYDRGQPAEFPVGGVIAGWTEALQLMTKGSKWRLYVPYNLAYGAQGSPGGIPPYSALVFDVELLEIL</sequence>
<evidence type="ECO:0000313" key="11">
    <source>
        <dbReference type="Proteomes" id="UP000640333"/>
    </source>
</evidence>
<dbReference type="Pfam" id="PF00254">
    <property type="entry name" value="FKBP_C"/>
    <property type="match status" value="1"/>
</dbReference>
<dbReference type="GO" id="GO:0006457">
    <property type="term" value="P:protein folding"/>
    <property type="evidence" value="ECO:0007669"/>
    <property type="project" value="InterPro"/>
</dbReference>
<comment type="catalytic activity">
    <reaction evidence="1 6 7">
        <text>[protein]-peptidylproline (omega=180) = [protein]-peptidylproline (omega=0)</text>
        <dbReference type="Rhea" id="RHEA:16237"/>
        <dbReference type="Rhea" id="RHEA-COMP:10747"/>
        <dbReference type="Rhea" id="RHEA-COMP:10748"/>
        <dbReference type="ChEBI" id="CHEBI:83833"/>
        <dbReference type="ChEBI" id="CHEBI:83834"/>
        <dbReference type="EC" id="5.2.1.8"/>
    </reaction>
</comment>
<dbReference type="Pfam" id="PF01346">
    <property type="entry name" value="FKBP_N"/>
    <property type="match status" value="1"/>
</dbReference>
<comment type="caution">
    <text evidence="10">The sequence shown here is derived from an EMBL/GenBank/DDBJ whole genome shotgun (WGS) entry which is preliminary data.</text>
</comment>
<evidence type="ECO:0000256" key="3">
    <source>
        <dbReference type="ARBA" id="ARBA00022729"/>
    </source>
</evidence>
<organism evidence="10 11">
    <name type="scientific">Pontibacterium sinense</name>
    <dbReference type="NCBI Taxonomy" id="2781979"/>
    <lineage>
        <taxon>Bacteria</taxon>
        <taxon>Pseudomonadati</taxon>
        <taxon>Pseudomonadota</taxon>
        <taxon>Gammaproteobacteria</taxon>
        <taxon>Oceanospirillales</taxon>
        <taxon>Oceanospirillaceae</taxon>
        <taxon>Pontibacterium</taxon>
    </lineage>
</organism>
<dbReference type="PROSITE" id="PS50059">
    <property type="entry name" value="FKBP_PPIASE"/>
    <property type="match status" value="1"/>
</dbReference>
<keyword evidence="5 6" id="KW-0413">Isomerase</keyword>
<evidence type="ECO:0000256" key="7">
    <source>
        <dbReference type="RuleBase" id="RU003915"/>
    </source>
</evidence>
<dbReference type="Gene3D" id="1.10.287.460">
    <property type="entry name" value="Peptidyl-prolyl cis-trans isomerase, FKBP-type, N-terminal domain"/>
    <property type="match status" value="1"/>
</dbReference>
<dbReference type="InterPro" id="IPR036944">
    <property type="entry name" value="PPIase_FKBP_N_sf"/>
</dbReference>
<dbReference type="AlphaFoldDB" id="A0A8J7JXM6"/>
<dbReference type="PANTHER" id="PTHR43811">
    <property type="entry name" value="FKBP-TYPE PEPTIDYL-PROLYL CIS-TRANS ISOMERASE FKPA"/>
    <property type="match status" value="1"/>
</dbReference>
<name>A0A8J7JXM6_9GAMM</name>
<keyword evidence="3" id="KW-0732">Signal</keyword>
<evidence type="ECO:0000256" key="8">
    <source>
        <dbReference type="SAM" id="Coils"/>
    </source>
</evidence>
<accession>A0A8J7JXM6</accession>
<evidence type="ECO:0000256" key="4">
    <source>
        <dbReference type="ARBA" id="ARBA00023110"/>
    </source>
</evidence>
<evidence type="ECO:0000256" key="5">
    <source>
        <dbReference type="ARBA" id="ARBA00023235"/>
    </source>
</evidence>
<keyword evidence="8" id="KW-0175">Coiled coil</keyword>
<dbReference type="FunFam" id="3.10.50.40:FF:000045">
    <property type="entry name" value="Peptidyl-prolyl cis-trans isomerase"/>
    <property type="match status" value="1"/>
</dbReference>
<dbReference type="SUPFAM" id="SSF54534">
    <property type="entry name" value="FKBP-like"/>
    <property type="match status" value="1"/>
</dbReference>
<dbReference type="InterPro" id="IPR046357">
    <property type="entry name" value="PPIase_dom_sf"/>
</dbReference>
<reference evidence="10" key="1">
    <citation type="submission" date="2020-10" db="EMBL/GenBank/DDBJ databases">
        <title>Bacterium isolated from coastal waters sediment.</title>
        <authorList>
            <person name="Chen R.-J."/>
            <person name="Lu D.-C."/>
            <person name="Zhu K.-L."/>
            <person name="Du Z.-J."/>
        </authorList>
    </citation>
    <scope>NUCLEOTIDE SEQUENCE</scope>
    <source>
        <strain evidence="10">N1Y112</strain>
    </source>
</reference>
<dbReference type="InterPro" id="IPR001179">
    <property type="entry name" value="PPIase_FKBP_dom"/>
</dbReference>
<keyword evidence="11" id="KW-1185">Reference proteome</keyword>
<evidence type="ECO:0000313" key="10">
    <source>
        <dbReference type="EMBL" id="MBE9396498.1"/>
    </source>
</evidence>
<keyword evidence="4 6" id="KW-0697">Rotamase</keyword>
<comment type="similarity">
    <text evidence="2 7">Belongs to the FKBP-type PPIase family.</text>
</comment>
<evidence type="ECO:0000256" key="6">
    <source>
        <dbReference type="PROSITE-ProRule" id="PRU00277"/>
    </source>
</evidence>
<feature type="coiled-coil region" evidence="8">
    <location>
        <begin position="55"/>
        <end position="86"/>
    </location>
</feature>
<dbReference type="RefSeq" id="WP_193952046.1">
    <property type="nucleotide sequence ID" value="NZ_JADEYS010000003.1"/>
</dbReference>
<proteinExistence type="inferred from homology"/>
<evidence type="ECO:0000259" key="9">
    <source>
        <dbReference type="PROSITE" id="PS50059"/>
    </source>
</evidence>
<dbReference type="GO" id="GO:0003755">
    <property type="term" value="F:peptidyl-prolyl cis-trans isomerase activity"/>
    <property type="evidence" value="ECO:0007669"/>
    <property type="project" value="UniProtKB-UniRule"/>
</dbReference>
<dbReference type="InterPro" id="IPR000774">
    <property type="entry name" value="PPIase_FKBP_N"/>
</dbReference>
<evidence type="ECO:0000256" key="1">
    <source>
        <dbReference type="ARBA" id="ARBA00000971"/>
    </source>
</evidence>
<evidence type="ECO:0000256" key="2">
    <source>
        <dbReference type="ARBA" id="ARBA00006577"/>
    </source>
</evidence>
<dbReference type="NCBIfam" id="NF008602">
    <property type="entry name" value="PRK11570.1"/>
    <property type="match status" value="1"/>
</dbReference>
<dbReference type="PANTHER" id="PTHR43811:SF23">
    <property type="entry name" value="FKBP-TYPE 22 KDA PEPTIDYL-PROLYL CIS-TRANS ISOMERASE"/>
    <property type="match status" value="1"/>
</dbReference>
<dbReference type="Gene3D" id="3.10.50.40">
    <property type="match status" value="1"/>
</dbReference>
<protein>
    <recommendedName>
        <fullName evidence="7">Peptidyl-prolyl cis-trans isomerase</fullName>
        <ecNumber evidence="7">5.2.1.8</ecNumber>
    </recommendedName>
</protein>
<feature type="domain" description="PPIase FKBP-type" evidence="9">
    <location>
        <begin position="122"/>
        <end position="208"/>
    </location>
</feature>